<evidence type="ECO:0000313" key="3">
    <source>
        <dbReference type="Proteomes" id="UP000008744"/>
    </source>
</evidence>
<feature type="compositionally biased region" description="Pro residues" evidence="1">
    <location>
        <begin position="74"/>
        <end position="83"/>
    </location>
</feature>
<dbReference type="HOGENOM" id="CLU_1257242_0_0_1"/>
<dbReference type="Proteomes" id="UP000008744">
    <property type="component" value="Unassembled WGS sequence"/>
</dbReference>
<sequence length="220" mass="24508">MLSQGQGLAHVQALGQVQGQGQAMESQSIESQTSPIMLHLNVFPKQKPTATIRASTNPFYNNNLNRNTIYSSDLPPPNPPSPIEPRQAGNGSATPAATHPQHHHQQQQPSQQISLNQTQQHHQPQVNRSSSISRSDHMPLIDFEHPIVAADLPEAPHPASLVSHRTDHRHQRAQGHHPMDEHFRYQKNANIEQLAAEAQTASLFRFPVEDLIQFHVDDAL</sequence>
<accession>B4H6L5</accession>
<proteinExistence type="predicted"/>
<evidence type="ECO:0000256" key="1">
    <source>
        <dbReference type="SAM" id="MobiDB-lite"/>
    </source>
</evidence>
<feature type="compositionally biased region" description="Polar residues" evidence="1">
    <location>
        <begin position="124"/>
        <end position="133"/>
    </location>
</feature>
<dbReference type="AlphaFoldDB" id="B4H6L5"/>
<dbReference type="EMBL" id="CH479214">
    <property type="protein sequence ID" value="EDW33443.1"/>
    <property type="molecule type" value="Genomic_DNA"/>
</dbReference>
<name>B4H6L5_DROPE</name>
<dbReference type="STRING" id="7234.B4H6L5"/>
<evidence type="ECO:0000313" key="2">
    <source>
        <dbReference type="EMBL" id="EDW33443.1"/>
    </source>
</evidence>
<reference evidence="2 3" key="1">
    <citation type="journal article" date="2007" name="Nature">
        <title>Evolution of genes and genomes on the Drosophila phylogeny.</title>
        <authorList>
            <consortium name="Drosophila 12 Genomes Consortium"/>
            <person name="Clark A.G."/>
            <person name="Eisen M.B."/>
            <person name="Smith D.R."/>
            <person name="Bergman C.M."/>
            <person name="Oliver B."/>
            <person name="Markow T.A."/>
            <person name="Kaufman T.C."/>
            <person name="Kellis M."/>
            <person name="Gelbart W."/>
            <person name="Iyer V.N."/>
            <person name="Pollard D.A."/>
            <person name="Sackton T.B."/>
            <person name="Larracuente A.M."/>
            <person name="Singh N.D."/>
            <person name="Abad J.P."/>
            <person name="Abt D.N."/>
            <person name="Adryan B."/>
            <person name="Aguade M."/>
            <person name="Akashi H."/>
            <person name="Anderson W.W."/>
            <person name="Aquadro C.F."/>
            <person name="Ardell D.H."/>
            <person name="Arguello R."/>
            <person name="Artieri C.G."/>
            <person name="Barbash D.A."/>
            <person name="Barker D."/>
            <person name="Barsanti P."/>
            <person name="Batterham P."/>
            <person name="Batzoglou S."/>
            <person name="Begun D."/>
            <person name="Bhutkar A."/>
            <person name="Blanco E."/>
            <person name="Bosak S.A."/>
            <person name="Bradley R.K."/>
            <person name="Brand A.D."/>
            <person name="Brent M.R."/>
            <person name="Brooks A.N."/>
            <person name="Brown R.H."/>
            <person name="Butlin R.K."/>
            <person name="Caggese C."/>
            <person name="Calvi B.R."/>
            <person name="Bernardo de Carvalho A."/>
            <person name="Caspi A."/>
            <person name="Castrezana S."/>
            <person name="Celniker S.E."/>
            <person name="Chang J.L."/>
            <person name="Chapple C."/>
            <person name="Chatterji S."/>
            <person name="Chinwalla A."/>
            <person name="Civetta A."/>
            <person name="Clifton S.W."/>
            <person name="Comeron J.M."/>
            <person name="Costello J.C."/>
            <person name="Coyne J.A."/>
            <person name="Daub J."/>
            <person name="David R.G."/>
            <person name="Delcher A.L."/>
            <person name="Delehaunty K."/>
            <person name="Do C.B."/>
            <person name="Ebling H."/>
            <person name="Edwards K."/>
            <person name="Eickbush T."/>
            <person name="Evans J.D."/>
            <person name="Filipski A."/>
            <person name="Findeiss S."/>
            <person name="Freyhult E."/>
            <person name="Fulton L."/>
            <person name="Fulton R."/>
            <person name="Garcia A.C."/>
            <person name="Gardiner A."/>
            <person name="Garfield D.A."/>
            <person name="Garvin B.E."/>
            <person name="Gibson G."/>
            <person name="Gilbert D."/>
            <person name="Gnerre S."/>
            <person name="Godfrey J."/>
            <person name="Good R."/>
            <person name="Gotea V."/>
            <person name="Gravely B."/>
            <person name="Greenberg A.J."/>
            <person name="Griffiths-Jones S."/>
            <person name="Gross S."/>
            <person name="Guigo R."/>
            <person name="Gustafson E.A."/>
            <person name="Haerty W."/>
            <person name="Hahn M.W."/>
            <person name="Halligan D.L."/>
            <person name="Halpern A.L."/>
            <person name="Halter G.M."/>
            <person name="Han M.V."/>
            <person name="Heger A."/>
            <person name="Hillier L."/>
            <person name="Hinrichs A.S."/>
            <person name="Holmes I."/>
            <person name="Hoskins R.A."/>
            <person name="Hubisz M.J."/>
            <person name="Hultmark D."/>
            <person name="Huntley M.A."/>
            <person name="Jaffe D.B."/>
            <person name="Jagadeeshan S."/>
            <person name="Jeck W.R."/>
            <person name="Johnson J."/>
            <person name="Jones C.D."/>
            <person name="Jordan W.C."/>
            <person name="Karpen G.H."/>
            <person name="Kataoka E."/>
            <person name="Keightley P.D."/>
            <person name="Kheradpour P."/>
            <person name="Kirkness E.F."/>
            <person name="Koerich L.B."/>
            <person name="Kristiansen K."/>
            <person name="Kudrna D."/>
            <person name="Kulathinal R.J."/>
            <person name="Kumar S."/>
            <person name="Kwok R."/>
            <person name="Lander E."/>
            <person name="Langley C.H."/>
            <person name="Lapoint R."/>
            <person name="Lazzaro B.P."/>
            <person name="Lee S.J."/>
            <person name="Levesque L."/>
            <person name="Li R."/>
            <person name="Lin C.F."/>
            <person name="Lin M.F."/>
            <person name="Lindblad-Toh K."/>
            <person name="Llopart A."/>
            <person name="Long M."/>
            <person name="Low L."/>
            <person name="Lozovsky E."/>
            <person name="Lu J."/>
            <person name="Luo M."/>
            <person name="Machado C.A."/>
            <person name="Makalowski W."/>
            <person name="Marzo M."/>
            <person name="Matsuda M."/>
            <person name="Matzkin L."/>
            <person name="McAllister B."/>
            <person name="McBride C.S."/>
            <person name="McKernan B."/>
            <person name="McKernan K."/>
            <person name="Mendez-Lago M."/>
            <person name="Minx P."/>
            <person name="Mollenhauer M.U."/>
            <person name="Montooth K."/>
            <person name="Mount S.M."/>
            <person name="Mu X."/>
            <person name="Myers E."/>
            <person name="Negre B."/>
            <person name="Newfeld S."/>
            <person name="Nielsen R."/>
            <person name="Noor M.A."/>
            <person name="O'Grady P."/>
            <person name="Pachter L."/>
            <person name="Papaceit M."/>
            <person name="Parisi M.J."/>
            <person name="Parisi M."/>
            <person name="Parts L."/>
            <person name="Pedersen J.S."/>
            <person name="Pesole G."/>
            <person name="Phillippy A.M."/>
            <person name="Ponting C.P."/>
            <person name="Pop M."/>
            <person name="Porcelli D."/>
            <person name="Powell J.R."/>
            <person name="Prohaska S."/>
            <person name="Pruitt K."/>
            <person name="Puig M."/>
            <person name="Quesneville H."/>
            <person name="Ram K.R."/>
            <person name="Rand D."/>
            <person name="Rasmussen M.D."/>
            <person name="Reed L.K."/>
            <person name="Reenan R."/>
            <person name="Reily A."/>
            <person name="Remington K.A."/>
            <person name="Rieger T.T."/>
            <person name="Ritchie M.G."/>
            <person name="Robin C."/>
            <person name="Rogers Y.H."/>
            <person name="Rohde C."/>
            <person name="Rozas J."/>
            <person name="Rubenfield M.J."/>
            <person name="Ruiz A."/>
            <person name="Russo S."/>
            <person name="Salzberg S.L."/>
            <person name="Sanchez-Gracia A."/>
            <person name="Saranga D.J."/>
            <person name="Sato H."/>
            <person name="Schaeffer S.W."/>
            <person name="Schatz M.C."/>
            <person name="Schlenke T."/>
            <person name="Schwartz R."/>
            <person name="Segarra C."/>
            <person name="Singh R.S."/>
            <person name="Sirot L."/>
            <person name="Sirota M."/>
            <person name="Sisneros N.B."/>
            <person name="Smith C.D."/>
            <person name="Smith T.F."/>
            <person name="Spieth J."/>
            <person name="Stage D.E."/>
            <person name="Stark A."/>
            <person name="Stephan W."/>
            <person name="Strausberg R.L."/>
            <person name="Strempel S."/>
            <person name="Sturgill D."/>
            <person name="Sutton G."/>
            <person name="Sutton G.G."/>
            <person name="Tao W."/>
            <person name="Teichmann S."/>
            <person name="Tobari Y.N."/>
            <person name="Tomimura Y."/>
            <person name="Tsolas J.M."/>
            <person name="Valente V.L."/>
            <person name="Venter E."/>
            <person name="Venter J.C."/>
            <person name="Vicario S."/>
            <person name="Vieira F.G."/>
            <person name="Vilella A.J."/>
            <person name="Villasante A."/>
            <person name="Walenz B."/>
            <person name="Wang J."/>
            <person name="Wasserman M."/>
            <person name="Watts T."/>
            <person name="Wilson D."/>
            <person name="Wilson R.K."/>
            <person name="Wing R.A."/>
            <person name="Wolfner M.F."/>
            <person name="Wong A."/>
            <person name="Wong G.K."/>
            <person name="Wu C.I."/>
            <person name="Wu G."/>
            <person name="Yamamoto D."/>
            <person name="Yang H.P."/>
            <person name="Yang S.P."/>
            <person name="Yorke J.A."/>
            <person name="Yoshida K."/>
            <person name="Zdobnov E."/>
            <person name="Zhang P."/>
            <person name="Zhang Y."/>
            <person name="Zimin A.V."/>
            <person name="Baldwin J."/>
            <person name="Abdouelleil A."/>
            <person name="Abdulkadir J."/>
            <person name="Abebe A."/>
            <person name="Abera B."/>
            <person name="Abreu J."/>
            <person name="Acer S.C."/>
            <person name="Aftuck L."/>
            <person name="Alexander A."/>
            <person name="An P."/>
            <person name="Anderson E."/>
            <person name="Anderson S."/>
            <person name="Arachi H."/>
            <person name="Azer M."/>
            <person name="Bachantsang P."/>
            <person name="Barry A."/>
            <person name="Bayul T."/>
            <person name="Berlin A."/>
            <person name="Bessette D."/>
            <person name="Bloom T."/>
            <person name="Blye J."/>
            <person name="Boguslavskiy L."/>
            <person name="Bonnet C."/>
            <person name="Boukhgalter B."/>
            <person name="Bourzgui I."/>
            <person name="Brown A."/>
            <person name="Cahill P."/>
            <person name="Channer S."/>
            <person name="Cheshatsang Y."/>
            <person name="Chuda L."/>
            <person name="Citroen M."/>
            <person name="Collymore A."/>
            <person name="Cooke P."/>
            <person name="Costello M."/>
            <person name="D'Aco K."/>
            <person name="Daza R."/>
            <person name="De Haan G."/>
            <person name="DeGray S."/>
            <person name="DeMaso C."/>
            <person name="Dhargay N."/>
            <person name="Dooley K."/>
            <person name="Dooley E."/>
            <person name="Doricent M."/>
            <person name="Dorje P."/>
            <person name="Dorjee K."/>
            <person name="Dupes A."/>
            <person name="Elong R."/>
            <person name="Falk J."/>
            <person name="Farina A."/>
            <person name="Faro S."/>
            <person name="Ferguson D."/>
            <person name="Fisher S."/>
            <person name="Foley C.D."/>
            <person name="Franke A."/>
            <person name="Friedrich D."/>
            <person name="Gadbois L."/>
            <person name="Gearin G."/>
            <person name="Gearin C.R."/>
            <person name="Giannoukos G."/>
            <person name="Goode T."/>
            <person name="Graham J."/>
            <person name="Grandbois E."/>
            <person name="Grewal S."/>
            <person name="Gyaltsen K."/>
            <person name="Hafez N."/>
            <person name="Hagos B."/>
            <person name="Hall J."/>
            <person name="Henson C."/>
            <person name="Hollinger A."/>
            <person name="Honan T."/>
            <person name="Huard M.D."/>
            <person name="Hughes L."/>
            <person name="Hurhula B."/>
            <person name="Husby M.E."/>
            <person name="Kamat A."/>
            <person name="Kanga B."/>
            <person name="Kashin S."/>
            <person name="Khazanovich D."/>
            <person name="Kisner P."/>
            <person name="Lance K."/>
            <person name="Lara M."/>
            <person name="Lee W."/>
            <person name="Lennon N."/>
            <person name="Letendre F."/>
            <person name="LeVine R."/>
            <person name="Lipovsky A."/>
            <person name="Liu X."/>
            <person name="Liu J."/>
            <person name="Liu S."/>
            <person name="Lokyitsang T."/>
            <person name="Lokyitsang Y."/>
            <person name="Lubonja R."/>
            <person name="Lui A."/>
            <person name="MacDonald P."/>
            <person name="Magnisalis V."/>
            <person name="Maru K."/>
            <person name="Matthews C."/>
            <person name="McCusker W."/>
            <person name="McDonough S."/>
            <person name="Mehta T."/>
            <person name="Meldrim J."/>
            <person name="Meneus L."/>
            <person name="Mihai O."/>
            <person name="Mihalev A."/>
            <person name="Mihova T."/>
            <person name="Mittelman R."/>
            <person name="Mlenga V."/>
            <person name="Montmayeur A."/>
            <person name="Mulrain L."/>
            <person name="Navidi A."/>
            <person name="Naylor J."/>
            <person name="Negash T."/>
            <person name="Nguyen T."/>
            <person name="Nguyen N."/>
            <person name="Nicol R."/>
            <person name="Norbu C."/>
            <person name="Norbu N."/>
            <person name="Novod N."/>
            <person name="O'Neill B."/>
            <person name="Osman S."/>
            <person name="Markiewicz E."/>
            <person name="Oyono O.L."/>
            <person name="Patti C."/>
            <person name="Phunkhang P."/>
            <person name="Pierre F."/>
            <person name="Priest M."/>
            <person name="Raghuraman S."/>
            <person name="Rege F."/>
            <person name="Reyes R."/>
            <person name="Rise C."/>
            <person name="Rogov P."/>
            <person name="Ross K."/>
            <person name="Ryan E."/>
            <person name="Settipalli S."/>
            <person name="Shea T."/>
            <person name="Sherpa N."/>
            <person name="Shi L."/>
            <person name="Shih D."/>
            <person name="Sparrow T."/>
            <person name="Spaulding J."/>
            <person name="Stalker J."/>
            <person name="Stange-Thomann N."/>
            <person name="Stavropoulos S."/>
            <person name="Stone C."/>
            <person name="Strader C."/>
            <person name="Tesfaye S."/>
            <person name="Thomson T."/>
            <person name="Thoulutsang Y."/>
            <person name="Thoulutsang D."/>
            <person name="Topham K."/>
            <person name="Topping I."/>
            <person name="Tsamla T."/>
            <person name="Vassiliev H."/>
            <person name="Vo A."/>
            <person name="Wangchuk T."/>
            <person name="Wangdi T."/>
            <person name="Weiand M."/>
            <person name="Wilkinson J."/>
            <person name="Wilson A."/>
            <person name="Yadav S."/>
            <person name="Young G."/>
            <person name="Yu Q."/>
            <person name="Zembek L."/>
            <person name="Zhong D."/>
            <person name="Zimmer A."/>
            <person name="Zwirko Z."/>
            <person name="Jaffe D.B."/>
            <person name="Alvarez P."/>
            <person name="Brockman W."/>
            <person name="Butler J."/>
            <person name="Chin C."/>
            <person name="Gnerre S."/>
            <person name="Grabherr M."/>
            <person name="Kleber M."/>
            <person name="Mauceli E."/>
            <person name="MacCallum I."/>
        </authorList>
    </citation>
    <scope>NUCLEOTIDE SEQUENCE [LARGE SCALE GENOMIC DNA]</scope>
    <source>
        <strain evidence="3">MSH-3 / Tucson 14011-0111.49</strain>
    </source>
</reference>
<gene>
    <name evidence="2" type="primary">Dper\GL15490</name>
    <name evidence="2" type="ORF">Dper_GL15490</name>
</gene>
<dbReference type="OrthoDB" id="45313at2759"/>
<keyword evidence="3" id="KW-1185">Reference proteome</keyword>
<dbReference type="eggNOG" id="ENOG502TB30">
    <property type="taxonomic scope" value="Eukaryota"/>
</dbReference>
<feature type="compositionally biased region" description="Polar residues" evidence="1">
    <location>
        <begin position="55"/>
        <end position="71"/>
    </location>
</feature>
<feature type="compositionally biased region" description="Low complexity" evidence="1">
    <location>
        <begin position="106"/>
        <end position="123"/>
    </location>
</feature>
<protein>
    <submittedName>
        <fullName evidence="2">GL15490</fullName>
    </submittedName>
</protein>
<organism evidence="3">
    <name type="scientific">Drosophila persimilis</name>
    <name type="common">Fruit fly</name>
    <dbReference type="NCBI Taxonomy" id="7234"/>
    <lineage>
        <taxon>Eukaryota</taxon>
        <taxon>Metazoa</taxon>
        <taxon>Ecdysozoa</taxon>
        <taxon>Arthropoda</taxon>
        <taxon>Hexapoda</taxon>
        <taxon>Insecta</taxon>
        <taxon>Pterygota</taxon>
        <taxon>Neoptera</taxon>
        <taxon>Endopterygota</taxon>
        <taxon>Diptera</taxon>
        <taxon>Brachycera</taxon>
        <taxon>Muscomorpha</taxon>
        <taxon>Ephydroidea</taxon>
        <taxon>Drosophilidae</taxon>
        <taxon>Drosophila</taxon>
        <taxon>Sophophora</taxon>
    </lineage>
</organism>
<feature type="region of interest" description="Disordered" evidence="1">
    <location>
        <begin position="55"/>
        <end position="133"/>
    </location>
</feature>